<protein>
    <submittedName>
        <fullName evidence="5">NAD(P)H-dependent oxidoreductase</fullName>
    </submittedName>
</protein>
<comment type="similarity">
    <text evidence="1">Belongs to the NAD(P)H dehydrogenase (quinone) family.</text>
</comment>
<dbReference type="InterPro" id="IPR003680">
    <property type="entry name" value="Flavodoxin_fold"/>
</dbReference>
<feature type="signal peptide" evidence="3">
    <location>
        <begin position="1"/>
        <end position="22"/>
    </location>
</feature>
<sequence>MNKKMLASLLAAGLAIALVGCAQEQVPQVSEPVEQVTQAEVENKEEADATSGASEVDAATSASIVPAELVQVYSPKGFKDTDAKKALFVIGDPRKDSVHYDLARTAMQYFEENGVEVEVRDLYDMNFNPVLMPEEFYYAKDGNGEPTPEIKKEQELVSQADYIIFSYPNWHDTPNAIVKGYMEKVFAKKFAYQDTESGLQGMLTDKSIYTIMNAGFLGGGRGYIGDGIGIDDAAWDEYMQAFEVLDNDTAGFWGVENKGRFVNDRTPKNSSDNYEAEINELRDALKAKLKEVFFN</sequence>
<dbReference type="EMBL" id="JAQIFT010000010">
    <property type="protein sequence ID" value="MDA3730181.1"/>
    <property type="molecule type" value="Genomic_DNA"/>
</dbReference>
<keyword evidence="3" id="KW-0732">Signal</keyword>
<evidence type="ECO:0000256" key="3">
    <source>
        <dbReference type="SAM" id="SignalP"/>
    </source>
</evidence>
<feature type="domain" description="Flavodoxin-like fold" evidence="4">
    <location>
        <begin position="84"/>
        <end position="265"/>
    </location>
</feature>
<dbReference type="GO" id="GO:0003955">
    <property type="term" value="F:NAD(P)H dehydrogenase (quinone) activity"/>
    <property type="evidence" value="ECO:0007669"/>
    <property type="project" value="TreeGrafter"/>
</dbReference>
<evidence type="ECO:0000313" key="5">
    <source>
        <dbReference type="EMBL" id="MDA3730181.1"/>
    </source>
</evidence>
<dbReference type="PANTHER" id="PTHR10204">
    <property type="entry name" value="NAD P H OXIDOREDUCTASE-RELATED"/>
    <property type="match status" value="1"/>
</dbReference>
<dbReference type="InterPro" id="IPR051545">
    <property type="entry name" value="NAD(P)H_dehydrogenase_qn"/>
</dbReference>
<evidence type="ECO:0000313" key="6">
    <source>
        <dbReference type="Proteomes" id="UP001169242"/>
    </source>
</evidence>
<dbReference type="PROSITE" id="PS51257">
    <property type="entry name" value="PROKAR_LIPOPROTEIN"/>
    <property type="match status" value="1"/>
</dbReference>
<dbReference type="SUPFAM" id="SSF52218">
    <property type="entry name" value="Flavoproteins"/>
    <property type="match status" value="1"/>
</dbReference>
<evidence type="ECO:0000256" key="2">
    <source>
        <dbReference type="ARBA" id="ARBA00023002"/>
    </source>
</evidence>
<comment type="caution">
    <text evidence="5">The sequence shown here is derived from an EMBL/GenBank/DDBJ whole genome shotgun (WGS) entry which is preliminary data.</text>
</comment>
<dbReference type="Proteomes" id="UP001169242">
    <property type="component" value="Unassembled WGS sequence"/>
</dbReference>
<feature type="chain" id="PRO_5041424327" evidence="3">
    <location>
        <begin position="23"/>
        <end position="295"/>
    </location>
</feature>
<gene>
    <name evidence="5" type="ORF">PBV87_01450</name>
</gene>
<dbReference type="AlphaFoldDB" id="A0AA42DJV6"/>
<dbReference type="GO" id="GO:0005829">
    <property type="term" value="C:cytosol"/>
    <property type="evidence" value="ECO:0007669"/>
    <property type="project" value="TreeGrafter"/>
</dbReference>
<dbReference type="Gene3D" id="3.40.50.360">
    <property type="match status" value="1"/>
</dbReference>
<dbReference type="PANTHER" id="PTHR10204:SF34">
    <property type="entry name" value="NAD(P)H DEHYDROGENASE [QUINONE] 1 ISOFORM 1"/>
    <property type="match status" value="1"/>
</dbReference>
<keyword evidence="2" id="KW-0560">Oxidoreductase</keyword>
<evidence type="ECO:0000256" key="1">
    <source>
        <dbReference type="ARBA" id="ARBA00006252"/>
    </source>
</evidence>
<accession>A0AA42DJV6</accession>
<proteinExistence type="inferred from homology"/>
<keyword evidence="6" id="KW-1185">Reference proteome</keyword>
<name>A0AA42DJV6_9FIRM</name>
<dbReference type="InterPro" id="IPR029039">
    <property type="entry name" value="Flavoprotein-like_sf"/>
</dbReference>
<reference evidence="5" key="1">
    <citation type="journal article" date="2023" name="Int. J. Syst. Evol. Microbiol.">
        <title>&lt;i&gt;Holtiella tumoricola&lt;/i&gt; gen. nov. sp. nov., isolated from a human clinical sample.</title>
        <authorList>
            <person name="Allen-Vercoe E."/>
            <person name="Daigneault M.C."/>
            <person name="Vancuren S.J."/>
            <person name="Cochrane K."/>
            <person name="O'Neal L.L."/>
            <person name="Sankaranarayanan K."/>
            <person name="Lawson P.A."/>
        </authorList>
    </citation>
    <scope>NUCLEOTIDE SEQUENCE</scope>
    <source>
        <strain evidence="5">CC70A</strain>
    </source>
</reference>
<dbReference type="RefSeq" id="WP_053984707.1">
    <property type="nucleotide sequence ID" value="NZ_JAQIFT010000010.1"/>
</dbReference>
<dbReference type="Pfam" id="PF02525">
    <property type="entry name" value="Flavodoxin_2"/>
    <property type="match status" value="1"/>
</dbReference>
<evidence type="ECO:0000259" key="4">
    <source>
        <dbReference type="Pfam" id="PF02525"/>
    </source>
</evidence>
<organism evidence="5 6">
    <name type="scientific">Holtiella tumoricola</name>
    <dbReference type="NCBI Taxonomy" id="3018743"/>
    <lineage>
        <taxon>Bacteria</taxon>
        <taxon>Bacillati</taxon>
        <taxon>Bacillota</taxon>
        <taxon>Clostridia</taxon>
        <taxon>Lachnospirales</taxon>
        <taxon>Cellulosilyticaceae</taxon>
        <taxon>Holtiella</taxon>
    </lineage>
</organism>